<dbReference type="InterPro" id="IPR056729">
    <property type="entry name" value="GMPPB_C"/>
</dbReference>
<evidence type="ECO:0000256" key="2">
    <source>
        <dbReference type="ARBA" id="ARBA00005208"/>
    </source>
</evidence>
<dbReference type="Gene3D" id="3.90.550.10">
    <property type="entry name" value="Spore Coat Polysaccharide Biosynthesis Protein SpsA, Chain A"/>
    <property type="match status" value="1"/>
</dbReference>
<dbReference type="Pfam" id="PF25087">
    <property type="entry name" value="GMPPB_C"/>
    <property type="match status" value="1"/>
</dbReference>
<evidence type="ECO:0000256" key="3">
    <source>
        <dbReference type="ARBA" id="ARBA00022679"/>
    </source>
</evidence>
<dbReference type="SUPFAM" id="SSF53448">
    <property type="entry name" value="Nucleotide-diphospho-sugar transferases"/>
    <property type="match status" value="1"/>
</dbReference>
<keyword evidence="6" id="KW-0012">Acyltransferase</keyword>
<feature type="domain" description="Nucleotidyl transferase" evidence="9">
    <location>
        <begin position="6"/>
        <end position="219"/>
    </location>
</feature>
<dbReference type="PANTHER" id="PTHR43584:SF8">
    <property type="entry name" value="N-ACETYLMURAMATE ALPHA-1-PHOSPHATE URIDYLYLTRANSFERASE"/>
    <property type="match status" value="1"/>
</dbReference>
<dbReference type="Pfam" id="PF00483">
    <property type="entry name" value="NTP_transferase"/>
    <property type="match status" value="1"/>
</dbReference>
<dbReference type="SUPFAM" id="SSF51161">
    <property type="entry name" value="Trimeric LpxA-like enzymes"/>
    <property type="match status" value="1"/>
</dbReference>
<comment type="catalytic activity">
    <reaction evidence="7">
        <text>alpha-D-glucosamine 1-phosphate + acetyl-CoA = N-acetyl-alpha-D-glucosamine 1-phosphate + CoA + H(+)</text>
        <dbReference type="Rhea" id="RHEA:13725"/>
        <dbReference type="ChEBI" id="CHEBI:15378"/>
        <dbReference type="ChEBI" id="CHEBI:57287"/>
        <dbReference type="ChEBI" id="CHEBI:57288"/>
        <dbReference type="ChEBI" id="CHEBI:57776"/>
        <dbReference type="ChEBI" id="CHEBI:58516"/>
        <dbReference type="EC" id="2.3.1.157"/>
    </reaction>
</comment>
<keyword evidence="3" id="KW-0808">Transferase</keyword>
<dbReference type="CDD" id="cd04181">
    <property type="entry name" value="NTP_transferase"/>
    <property type="match status" value="1"/>
</dbReference>
<dbReference type="Gene3D" id="2.160.10.10">
    <property type="entry name" value="Hexapeptide repeat proteins"/>
    <property type="match status" value="1"/>
</dbReference>
<keyword evidence="5" id="KW-0511">Multifunctional enzyme</keyword>
<evidence type="ECO:0000256" key="7">
    <source>
        <dbReference type="ARBA" id="ARBA00048247"/>
    </source>
</evidence>
<evidence type="ECO:0000256" key="1">
    <source>
        <dbReference type="ARBA" id="ARBA00005166"/>
    </source>
</evidence>
<evidence type="ECO:0000259" key="9">
    <source>
        <dbReference type="Pfam" id="PF00483"/>
    </source>
</evidence>
<feature type="domain" description="Mannose-1-phosphate guanyltransferase C-terminal" evidence="10">
    <location>
        <begin position="256"/>
        <end position="357"/>
    </location>
</feature>
<accession>A0A644UFG8</accession>
<protein>
    <submittedName>
        <fullName evidence="11">Bifunctional protein GlmU</fullName>
    </submittedName>
</protein>
<comment type="pathway">
    <text evidence="2">Nucleotide-sugar biosynthesis; UDP-N-acetyl-alpha-D-glucosamine biosynthesis; UDP-N-acetyl-alpha-D-glucosamine from N-acetyl-alpha-D-glucosamine 1-phosphate: step 1/1.</text>
</comment>
<comment type="caution">
    <text evidence="11">The sequence shown here is derived from an EMBL/GenBank/DDBJ whole genome shotgun (WGS) entry which is preliminary data.</text>
</comment>
<dbReference type="PANTHER" id="PTHR43584">
    <property type="entry name" value="NUCLEOTIDYL TRANSFERASE"/>
    <property type="match status" value="1"/>
</dbReference>
<organism evidence="11">
    <name type="scientific">bioreactor metagenome</name>
    <dbReference type="NCBI Taxonomy" id="1076179"/>
    <lineage>
        <taxon>unclassified sequences</taxon>
        <taxon>metagenomes</taxon>
        <taxon>ecological metagenomes</taxon>
    </lineage>
</organism>
<comment type="catalytic activity">
    <reaction evidence="8">
        <text>N-acetyl-alpha-D-glucosamine 1-phosphate + UTP + H(+) = UDP-N-acetyl-alpha-D-glucosamine + diphosphate</text>
        <dbReference type="Rhea" id="RHEA:13509"/>
        <dbReference type="ChEBI" id="CHEBI:15378"/>
        <dbReference type="ChEBI" id="CHEBI:33019"/>
        <dbReference type="ChEBI" id="CHEBI:46398"/>
        <dbReference type="ChEBI" id="CHEBI:57705"/>
        <dbReference type="ChEBI" id="CHEBI:57776"/>
        <dbReference type="EC" id="2.7.7.23"/>
    </reaction>
</comment>
<evidence type="ECO:0000256" key="6">
    <source>
        <dbReference type="ARBA" id="ARBA00023315"/>
    </source>
</evidence>
<dbReference type="GO" id="GO:0019134">
    <property type="term" value="F:glucosamine-1-phosphate N-acetyltransferase activity"/>
    <property type="evidence" value="ECO:0007669"/>
    <property type="project" value="UniProtKB-EC"/>
</dbReference>
<evidence type="ECO:0000256" key="8">
    <source>
        <dbReference type="ARBA" id="ARBA00048493"/>
    </source>
</evidence>
<evidence type="ECO:0000256" key="5">
    <source>
        <dbReference type="ARBA" id="ARBA00023268"/>
    </source>
</evidence>
<dbReference type="InterPro" id="IPR011004">
    <property type="entry name" value="Trimer_LpxA-like_sf"/>
</dbReference>
<dbReference type="GO" id="GO:0003977">
    <property type="term" value="F:UDP-N-acetylglucosamine diphosphorylase activity"/>
    <property type="evidence" value="ECO:0007669"/>
    <property type="project" value="UniProtKB-EC"/>
</dbReference>
<sequence length="374" mass="40257">MSEIQAVILAAGEGTRLRPLTKNRPKVMLPVANRPILEHVLNSVVAAGIRDITVVVGYRKEQVMTFLNTYPIPLNVVVQDKQLGTAHALSRAKEYIHTTTLVLAGDNYVDPESLRAILDKENALLVAPHSSPGNFGVISRDDGKLTGIVEKPASIEPGSLVSCGIYIFTREFILKIRENTIPESITNRMNEGMQISIVAANDWQDAIYPQDLLSVNKHLLRDVKRSVSGSIDKSVTIQGRVAAGRKISIGPGTVLIGPAMIGEGSVLGSHVCIGPNTSIGSRVTIEPFTYIENSIIMNDCRIGSHSRIVDTIMGEGCHCRNHLSTVTENFGAVCGDRATIGPFTVIKGGVIGNDVTIQGGKILEKEIPDNSLVI</sequence>
<name>A0A644UFG8_9ZZZZ</name>
<evidence type="ECO:0000259" key="10">
    <source>
        <dbReference type="Pfam" id="PF25087"/>
    </source>
</evidence>
<comment type="pathway">
    <text evidence="1">Nucleotide-sugar biosynthesis; UDP-N-acetyl-alpha-D-glucosamine biosynthesis; N-acetyl-alpha-D-glucosamine 1-phosphate from alpha-D-glucosamine 6-phosphate (route II): step 2/2.</text>
</comment>
<gene>
    <name evidence="11" type="primary">glmU_13</name>
    <name evidence="11" type="ORF">SDC9_23572</name>
</gene>
<dbReference type="EMBL" id="VSSQ01000109">
    <property type="protein sequence ID" value="MPL77715.1"/>
    <property type="molecule type" value="Genomic_DNA"/>
</dbReference>
<proteinExistence type="predicted"/>
<reference evidence="11" key="1">
    <citation type="submission" date="2019-08" db="EMBL/GenBank/DDBJ databases">
        <authorList>
            <person name="Kucharzyk K."/>
            <person name="Murdoch R.W."/>
            <person name="Higgins S."/>
            <person name="Loffler F."/>
        </authorList>
    </citation>
    <scope>NUCLEOTIDE SEQUENCE</scope>
</reference>
<dbReference type="InterPro" id="IPR029044">
    <property type="entry name" value="Nucleotide-diphossugar_trans"/>
</dbReference>
<evidence type="ECO:0000256" key="4">
    <source>
        <dbReference type="ARBA" id="ARBA00022695"/>
    </source>
</evidence>
<dbReference type="InterPro" id="IPR050065">
    <property type="entry name" value="GlmU-like"/>
</dbReference>
<evidence type="ECO:0000313" key="11">
    <source>
        <dbReference type="EMBL" id="MPL77715.1"/>
    </source>
</evidence>
<dbReference type="InterPro" id="IPR005835">
    <property type="entry name" value="NTP_transferase_dom"/>
</dbReference>
<keyword evidence="4" id="KW-0548">Nucleotidyltransferase</keyword>
<dbReference type="AlphaFoldDB" id="A0A644UFG8"/>